<dbReference type="EMBL" id="MU404352">
    <property type="protein sequence ID" value="KAI1615802.1"/>
    <property type="molecule type" value="Genomic_DNA"/>
</dbReference>
<organism evidence="5 6">
    <name type="scientific">Exophiala viscosa</name>
    <dbReference type="NCBI Taxonomy" id="2486360"/>
    <lineage>
        <taxon>Eukaryota</taxon>
        <taxon>Fungi</taxon>
        <taxon>Dikarya</taxon>
        <taxon>Ascomycota</taxon>
        <taxon>Pezizomycotina</taxon>
        <taxon>Eurotiomycetes</taxon>
        <taxon>Chaetothyriomycetidae</taxon>
        <taxon>Chaetothyriales</taxon>
        <taxon>Herpotrichiellaceae</taxon>
        <taxon>Exophiala</taxon>
    </lineage>
</organism>
<name>A0AAN6IF89_9EURO</name>
<dbReference type="SMART" id="SM00248">
    <property type="entry name" value="ANK"/>
    <property type="match status" value="2"/>
</dbReference>
<reference evidence="5" key="1">
    <citation type="journal article" date="2022" name="bioRxiv">
        <title>Deciphering the potential niche of two novel black yeast fungi from a biological soil crust based on their genomes, phenotypes, and melanin regulation.</title>
        <authorList>
            <consortium name="DOE Joint Genome Institute"/>
            <person name="Carr E.C."/>
            <person name="Barton Q."/>
            <person name="Grambo S."/>
            <person name="Sullivan M."/>
            <person name="Renfro C.M."/>
            <person name="Kuo A."/>
            <person name="Pangilinan J."/>
            <person name="Lipzen A."/>
            <person name="Keymanesh K."/>
            <person name="Savage E."/>
            <person name="Barry K."/>
            <person name="Grigoriev I.V."/>
            <person name="Riekhof W.R."/>
            <person name="Harris S.S."/>
        </authorList>
    </citation>
    <scope>NUCLEOTIDE SEQUENCE</scope>
    <source>
        <strain evidence="5">JF 03-4F</strain>
    </source>
</reference>
<dbReference type="Gene3D" id="1.25.40.20">
    <property type="entry name" value="Ankyrin repeat-containing domain"/>
    <property type="match status" value="1"/>
</dbReference>
<accession>A0AAN6IF89</accession>
<keyword evidence="2 3" id="KW-0040">ANK repeat</keyword>
<dbReference type="PANTHER" id="PTHR24126:SF14">
    <property type="entry name" value="ANK_REP_REGION DOMAIN-CONTAINING PROTEIN"/>
    <property type="match status" value="1"/>
</dbReference>
<evidence type="ECO:0000256" key="1">
    <source>
        <dbReference type="ARBA" id="ARBA00022737"/>
    </source>
</evidence>
<evidence type="ECO:0000256" key="2">
    <source>
        <dbReference type="ARBA" id="ARBA00023043"/>
    </source>
</evidence>
<dbReference type="InterPro" id="IPR036770">
    <property type="entry name" value="Ankyrin_rpt-contain_sf"/>
</dbReference>
<dbReference type="SUPFAM" id="SSF48403">
    <property type="entry name" value="Ankyrin repeat"/>
    <property type="match status" value="1"/>
</dbReference>
<evidence type="ECO:0000313" key="5">
    <source>
        <dbReference type="EMBL" id="KAI1615802.1"/>
    </source>
</evidence>
<protein>
    <submittedName>
        <fullName evidence="5">Uncharacterized protein</fullName>
    </submittedName>
</protein>
<keyword evidence="6" id="KW-1185">Reference proteome</keyword>
<evidence type="ECO:0000313" key="6">
    <source>
        <dbReference type="Proteomes" id="UP001203852"/>
    </source>
</evidence>
<feature type="repeat" description="ANK" evidence="3">
    <location>
        <begin position="114"/>
        <end position="146"/>
    </location>
</feature>
<proteinExistence type="predicted"/>
<dbReference type="Pfam" id="PF12796">
    <property type="entry name" value="Ank_2"/>
    <property type="match status" value="1"/>
</dbReference>
<evidence type="ECO:0000256" key="4">
    <source>
        <dbReference type="SAM" id="MobiDB-lite"/>
    </source>
</evidence>
<keyword evidence="1" id="KW-0677">Repeat</keyword>
<evidence type="ECO:0000256" key="3">
    <source>
        <dbReference type="PROSITE-ProRule" id="PRU00023"/>
    </source>
</evidence>
<dbReference type="PANTHER" id="PTHR24126">
    <property type="entry name" value="ANKYRIN REPEAT, PH AND SEC7 DOMAIN CONTAINING PROTEIN SECG-RELATED"/>
    <property type="match status" value="1"/>
</dbReference>
<dbReference type="InterPro" id="IPR002110">
    <property type="entry name" value="Ankyrin_rpt"/>
</dbReference>
<dbReference type="AlphaFoldDB" id="A0AAN6IF89"/>
<sequence>MSSAPLPTPTPDELEDLIYFSRTGDLDSLKDLITTLCASHSCPPSVMLASAIDVDEDGLGSQSSLLHYPAANGNLEVIQYLVSLLTPSNALGNSVGATTAEKSAPQLVNHRNVNGNTPMHWAGMNGHLEVVKVLVGAGADPGIVNAAGRDAVVESECSAKDGAAECADWMLKHCEGLQRGVGVNDTQNGDEEEVEADAADEDMEDDAVAGEEGADGVNGQQT</sequence>
<dbReference type="Proteomes" id="UP001203852">
    <property type="component" value="Unassembled WGS sequence"/>
</dbReference>
<gene>
    <name evidence="5" type="ORF">EDD36DRAFT_463300</name>
</gene>
<comment type="caution">
    <text evidence="5">The sequence shown here is derived from an EMBL/GenBank/DDBJ whole genome shotgun (WGS) entry which is preliminary data.</text>
</comment>
<dbReference type="PROSITE" id="PS50297">
    <property type="entry name" value="ANK_REP_REGION"/>
    <property type="match status" value="1"/>
</dbReference>
<feature type="compositionally biased region" description="Acidic residues" evidence="4">
    <location>
        <begin position="188"/>
        <end position="214"/>
    </location>
</feature>
<dbReference type="PROSITE" id="PS50088">
    <property type="entry name" value="ANK_REPEAT"/>
    <property type="match status" value="1"/>
</dbReference>
<feature type="region of interest" description="Disordered" evidence="4">
    <location>
        <begin position="182"/>
        <end position="222"/>
    </location>
</feature>